<comment type="caution">
    <text evidence="6">The sequence shown here is derived from an EMBL/GenBank/DDBJ whole genome shotgun (WGS) entry which is preliminary data.</text>
</comment>
<keyword evidence="2 5" id="KW-0808">Transferase</keyword>
<comment type="catalytic activity">
    <reaction evidence="5">
        <text>a 3-demethylubiquinol + S-adenosyl-L-methionine = a ubiquinol + S-adenosyl-L-homocysteine + H(+)</text>
        <dbReference type="Rhea" id="RHEA:44380"/>
        <dbReference type="Rhea" id="RHEA-COMP:9566"/>
        <dbReference type="Rhea" id="RHEA-COMP:10914"/>
        <dbReference type="ChEBI" id="CHEBI:15378"/>
        <dbReference type="ChEBI" id="CHEBI:17976"/>
        <dbReference type="ChEBI" id="CHEBI:57856"/>
        <dbReference type="ChEBI" id="CHEBI:59789"/>
        <dbReference type="ChEBI" id="CHEBI:84422"/>
        <dbReference type="EC" id="2.1.1.64"/>
    </reaction>
</comment>
<feature type="binding site" evidence="5">
    <location>
        <position position="119"/>
    </location>
    <ligand>
        <name>S-adenosyl-L-methionine</name>
        <dbReference type="ChEBI" id="CHEBI:59789"/>
    </ligand>
</feature>
<dbReference type="CDD" id="cd02440">
    <property type="entry name" value="AdoMet_MTases"/>
    <property type="match status" value="1"/>
</dbReference>
<dbReference type="AlphaFoldDB" id="A0A520MNN1"/>
<evidence type="ECO:0000313" key="6">
    <source>
        <dbReference type="EMBL" id="RZO22828.1"/>
    </source>
</evidence>
<sequence length="232" mass="25926">MNVDPQEIHKFEELASRWWDPDSEFKPLHDINPLRANWIDQRAKVADKNLLDVGCGGGILCEAMAQRGANVTGIDMGEAPLSVGNLHKLESGVEVEYKKSTAEDFAKTHNSAFDIVTCLEMLEHVPEPGSVVQACAQMTKPGGTVFFSTINRNPKSYLLAIIGVEYVLRMLPKGTHEFSKFIRPSELGEWIREAGLEITDMTGLLYNPLTKTYKLSERDVDVNYMISARKPN</sequence>
<dbReference type="FunFam" id="3.40.50.150:FF:000028">
    <property type="entry name" value="Ubiquinone biosynthesis O-methyltransferase"/>
    <property type="match status" value="1"/>
</dbReference>
<feature type="binding site" evidence="5">
    <location>
        <position position="35"/>
    </location>
    <ligand>
        <name>S-adenosyl-L-methionine</name>
        <dbReference type="ChEBI" id="CHEBI:59789"/>
    </ligand>
</feature>
<protein>
    <recommendedName>
        <fullName evidence="5">Ubiquinone biosynthesis O-methyltransferase</fullName>
    </recommendedName>
    <alternativeName>
        <fullName evidence="5">2-polyprenyl-6-hydroxyphenol methylase</fullName>
        <ecNumber evidence="5">2.1.1.222</ecNumber>
    </alternativeName>
    <alternativeName>
        <fullName evidence="5">3-demethylubiquinone 3-O-methyltransferase</fullName>
        <ecNumber evidence="5">2.1.1.64</ecNumber>
    </alternativeName>
</protein>
<keyword evidence="1 5" id="KW-0489">Methyltransferase</keyword>
<dbReference type="GO" id="GO:0032259">
    <property type="term" value="P:methylation"/>
    <property type="evidence" value="ECO:0007669"/>
    <property type="project" value="UniProtKB-KW"/>
</dbReference>
<comment type="function">
    <text evidence="5">O-methyltransferase that catalyzes the 2 O-methylation steps in the ubiquinone biosynthetic pathway.</text>
</comment>
<gene>
    <name evidence="5 6" type="primary">ubiG</name>
    <name evidence="6" type="ORF">EVB03_00220</name>
</gene>
<dbReference type="PANTHER" id="PTHR43464:SF19">
    <property type="entry name" value="UBIQUINONE BIOSYNTHESIS O-METHYLTRANSFERASE, MITOCHONDRIAL"/>
    <property type="match status" value="1"/>
</dbReference>
<evidence type="ECO:0000256" key="4">
    <source>
        <dbReference type="ARBA" id="ARBA00022691"/>
    </source>
</evidence>
<comment type="catalytic activity">
    <reaction evidence="5">
        <text>a 3-(all-trans-polyprenyl)benzene-1,2-diol + S-adenosyl-L-methionine = a 2-methoxy-6-(all-trans-polyprenyl)phenol + S-adenosyl-L-homocysteine + H(+)</text>
        <dbReference type="Rhea" id="RHEA:31411"/>
        <dbReference type="Rhea" id="RHEA-COMP:9550"/>
        <dbReference type="Rhea" id="RHEA-COMP:9551"/>
        <dbReference type="ChEBI" id="CHEBI:15378"/>
        <dbReference type="ChEBI" id="CHEBI:57856"/>
        <dbReference type="ChEBI" id="CHEBI:59789"/>
        <dbReference type="ChEBI" id="CHEBI:62729"/>
        <dbReference type="ChEBI" id="CHEBI:62731"/>
        <dbReference type="EC" id="2.1.1.222"/>
    </reaction>
</comment>
<dbReference type="HAMAP" id="MF_00472">
    <property type="entry name" value="UbiG"/>
    <property type="match status" value="1"/>
</dbReference>
<dbReference type="GO" id="GO:0010420">
    <property type="term" value="F:polyprenyldihydroxybenzoate methyltransferase activity"/>
    <property type="evidence" value="ECO:0007669"/>
    <property type="project" value="InterPro"/>
</dbReference>
<dbReference type="SUPFAM" id="SSF53335">
    <property type="entry name" value="S-adenosyl-L-methionine-dependent methyltransferases"/>
    <property type="match status" value="1"/>
</dbReference>
<comment type="similarity">
    <text evidence="5">Belongs to the methyltransferase superfamily. UbiG/COQ3 family.</text>
</comment>
<accession>A0A520MNN1</accession>
<dbReference type="EC" id="2.1.1.64" evidence="5"/>
<dbReference type="InterPro" id="IPR029063">
    <property type="entry name" value="SAM-dependent_MTases_sf"/>
</dbReference>
<name>A0A520MNN1_9GAMM</name>
<feature type="binding site" evidence="5">
    <location>
        <position position="54"/>
    </location>
    <ligand>
        <name>S-adenosyl-L-methionine</name>
        <dbReference type="ChEBI" id="CHEBI:59789"/>
    </ligand>
</feature>
<dbReference type="Gene3D" id="3.40.50.150">
    <property type="entry name" value="Vaccinia Virus protein VP39"/>
    <property type="match status" value="1"/>
</dbReference>
<dbReference type="Pfam" id="PF13489">
    <property type="entry name" value="Methyltransf_23"/>
    <property type="match status" value="1"/>
</dbReference>
<dbReference type="EC" id="2.1.1.222" evidence="5"/>
<dbReference type="GO" id="GO:0102208">
    <property type="term" value="F:2-polyprenyl-6-hydroxyphenol methylase activity"/>
    <property type="evidence" value="ECO:0007669"/>
    <property type="project" value="UniProtKB-EC"/>
</dbReference>
<evidence type="ECO:0000313" key="7">
    <source>
        <dbReference type="Proteomes" id="UP000315889"/>
    </source>
</evidence>
<comment type="pathway">
    <text evidence="5">Cofactor biosynthesis; ubiquinone biosynthesis.</text>
</comment>
<dbReference type="GO" id="GO:0061542">
    <property type="term" value="F:3-demethylubiquinol 3-O-methyltransferase activity"/>
    <property type="evidence" value="ECO:0007669"/>
    <property type="project" value="UniProtKB-UniRule"/>
</dbReference>
<evidence type="ECO:0000256" key="5">
    <source>
        <dbReference type="HAMAP-Rule" id="MF_00472"/>
    </source>
</evidence>
<keyword evidence="4 5" id="KW-0949">S-adenosyl-L-methionine</keyword>
<evidence type="ECO:0000256" key="2">
    <source>
        <dbReference type="ARBA" id="ARBA00022679"/>
    </source>
</evidence>
<reference evidence="6 7" key="1">
    <citation type="submission" date="2019-02" db="EMBL/GenBank/DDBJ databases">
        <title>Prokaryotic population dynamics and viral predation in marine succession experiment using metagenomics: the confinement effect.</title>
        <authorList>
            <person name="Haro-Moreno J.M."/>
            <person name="Rodriguez-Valera F."/>
            <person name="Lopez-Perez M."/>
        </authorList>
    </citation>
    <scope>NUCLEOTIDE SEQUENCE [LARGE SCALE GENOMIC DNA]</scope>
    <source>
        <strain evidence="6">MED-G170</strain>
    </source>
</reference>
<dbReference type="Proteomes" id="UP000315889">
    <property type="component" value="Unassembled WGS sequence"/>
</dbReference>
<organism evidence="6 7">
    <name type="scientific">SAR92 clade bacterium</name>
    <dbReference type="NCBI Taxonomy" id="2315479"/>
    <lineage>
        <taxon>Bacteria</taxon>
        <taxon>Pseudomonadati</taxon>
        <taxon>Pseudomonadota</taxon>
        <taxon>Gammaproteobacteria</taxon>
        <taxon>Cellvibrionales</taxon>
        <taxon>Porticoccaceae</taxon>
        <taxon>SAR92 clade</taxon>
    </lineage>
</organism>
<keyword evidence="3 5" id="KW-0831">Ubiquinone biosynthesis</keyword>
<dbReference type="InterPro" id="IPR010233">
    <property type="entry name" value="UbiG_MeTrfase"/>
</dbReference>
<proteinExistence type="inferred from homology"/>
<dbReference type="EMBL" id="SHBP01000001">
    <property type="protein sequence ID" value="RZO22828.1"/>
    <property type="molecule type" value="Genomic_DNA"/>
</dbReference>
<evidence type="ECO:0000256" key="1">
    <source>
        <dbReference type="ARBA" id="ARBA00022603"/>
    </source>
</evidence>
<dbReference type="UniPathway" id="UPA00232"/>
<dbReference type="NCBIfam" id="TIGR01983">
    <property type="entry name" value="UbiG"/>
    <property type="match status" value="1"/>
</dbReference>
<evidence type="ECO:0000256" key="3">
    <source>
        <dbReference type="ARBA" id="ARBA00022688"/>
    </source>
</evidence>
<feature type="binding site" evidence="5">
    <location>
        <position position="75"/>
    </location>
    <ligand>
        <name>S-adenosyl-L-methionine</name>
        <dbReference type="ChEBI" id="CHEBI:59789"/>
    </ligand>
</feature>
<dbReference type="PANTHER" id="PTHR43464">
    <property type="entry name" value="METHYLTRANSFERASE"/>
    <property type="match status" value="1"/>
</dbReference>